<evidence type="ECO:0000313" key="3">
    <source>
        <dbReference type="EMBL" id="TDR40093.1"/>
    </source>
</evidence>
<protein>
    <submittedName>
        <fullName evidence="3">ArsR family transcriptional regulator</fullName>
    </submittedName>
</protein>
<reference evidence="3 4" key="1">
    <citation type="submission" date="2019-03" db="EMBL/GenBank/DDBJ databases">
        <title>Genomic Encyclopedia of Type Strains, Phase IV (KMG-IV): sequencing the most valuable type-strain genomes for metagenomic binning, comparative biology and taxonomic classification.</title>
        <authorList>
            <person name="Goeker M."/>
        </authorList>
    </citation>
    <scope>NUCLEOTIDE SEQUENCE [LARGE SCALE GENOMIC DNA]</scope>
    <source>
        <strain evidence="3 4">DSM 21667</strain>
    </source>
</reference>
<name>A0A4R6YQE6_9GAMM</name>
<evidence type="ECO:0000259" key="2">
    <source>
        <dbReference type="Pfam" id="PF08327"/>
    </source>
</evidence>
<evidence type="ECO:0000313" key="4">
    <source>
        <dbReference type="Proteomes" id="UP000295293"/>
    </source>
</evidence>
<gene>
    <name evidence="3" type="ORF">DFR29_114145</name>
</gene>
<feature type="domain" description="Activator of Hsp90 ATPase homologue 1/2-like C-terminal" evidence="2">
    <location>
        <begin position="13"/>
        <end position="136"/>
    </location>
</feature>
<dbReference type="CDD" id="cd08893">
    <property type="entry name" value="SRPBCC_CalC_Aha1-like_GntR-HTH"/>
    <property type="match status" value="1"/>
</dbReference>
<dbReference type="Gene3D" id="3.30.530.20">
    <property type="match status" value="1"/>
</dbReference>
<proteinExistence type="inferred from homology"/>
<comment type="caution">
    <text evidence="3">The sequence shown here is derived from an EMBL/GenBank/DDBJ whole genome shotgun (WGS) entry which is preliminary data.</text>
</comment>
<dbReference type="InterPro" id="IPR013538">
    <property type="entry name" value="ASHA1/2-like_C"/>
</dbReference>
<dbReference type="RefSeq" id="WP_133820580.1">
    <property type="nucleotide sequence ID" value="NZ_SNZH01000014.1"/>
</dbReference>
<comment type="similarity">
    <text evidence="1">Belongs to the AHA1 family.</text>
</comment>
<accession>A0A4R6YQE6</accession>
<dbReference type="Pfam" id="PF08327">
    <property type="entry name" value="AHSA1"/>
    <property type="match status" value="1"/>
</dbReference>
<dbReference type="OrthoDB" id="9800600at2"/>
<dbReference type="InterPro" id="IPR023393">
    <property type="entry name" value="START-like_dom_sf"/>
</dbReference>
<evidence type="ECO:0000256" key="1">
    <source>
        <dbReference type="ARBA" id="ARBA00006817"/>
    </source>
</evidence>
<organism evidence="3 4">
    <name type="scientific">Tahibacter aquaticus</name>
    <dbReference type="NCBI Taxonomy" id="520092"/>
    <lineage>
        <taxon>Bacteria</taxon>
        <taxon>Pseudomonadati</taxon>
        <taxon>Pseudomonadota</taxon>
        <taxon>Gammaproteobacteria</taxon>
        <taxon>Lysobacterales</taxon>
        <taxon>Rhodanobacteraceae</taxon>
        <taxon>Tahibacter</taxon>
    </lineage>
</organism>
<dbReference type="SUPFAM" id="SSF55961">
    <property type="entry name" value="Bet v1-like"/>
    <property type="match status" value="1"/>
</dbReference>
<sequence>MPAKFVYVTYVRTTPEKLWDALTQPEFTRQFWAGCWHDCRWEKGASWKLMIPDGRVGDAGEVLEIDRPRRLVLSWKNVFMPDLRDEPATRCTIELERVGESVKLTLTHEADDSDSKLLQGVSTGWPHLLASVKSLIETGAPLEETRHWPEGI</sequence>
<dbReference type="AlphaFoldDB" id="A0A4R6YQE6"/>
<dbReference type="EMBL" id="SNZH01000014">
    <property type="protein sequence ID" value="TDR40093.1"/>
    <property type="molecule type" value="Genomic_DNA"/>
</dbReference>
<dbReference type="Proteomes" id="UP000295293">
    <property type="component" value="Unassembled WGS sequence"/>
</dbReference>
<keyword evidence="4" id="KW-1185">Reference proteome</keyword>